<sequence length="79" mass="9096">MNYIAALYMIIVAYMSIRKKIYIKIYEDSLQYKGVFKSTSIKYSDVKSIKVNTQRGIVSSMKFYCSSGKIGTIKSKMEL</sequence>
<comment type="caution">
    <text evidence="1">The sequence shown here is derived from an EMBL/GenBank/DDBJ whole genome shotgun (WGS) entry which is preliminary data.</text>
</comment>
<reference evidence="1" key="1">
    <citation type="submission" date="2019-08" db="EMBL/GenBank/DDBJ databases">
        <authorList>
            <person name="Kucharzyk K."/>
            <person name="Murdoch R.W."/>
            <person name="Higgins S."/>
            <person name="Loffler F."/>
        </authorList>
    </citation>
    <scope>NUCLEOTIDE SEQUENCE</scope>
</reference>
<evidence type="ECO:0000313" key="1">
    <source>
        <dbReference type="EMBL" id="MPN18294.1"/>
    </source>
</evidence>
<name>A0A645G2C9_9ZZZZ</name>
<dbReference type="EMBL" id="VSSQ01065597">
    <property type="protein sequence ID" value="MPN18294.1"/>
    <property type="molecule type" value="Genomic_DNA"/>
</dbReference>
<gene>
    <name evidence="1" type="ORF">SDC9_165654</name>
</gene>
<accession>A0A645G2C9</accession>
<proteinExistence type="predicted"/>
<dbReference type="AlphaFoldDB" id="A0A645G2C9"/>
<protein>
    <submittedName>
        <fullName evidence="1">Uncharacterized protein</fullName>
    </submittedName>
</protein>
<organism evidence="1">
    <name type="scientific">bioreactor metagenome</name>
    <dbReference type="NCBI Taxonomy" id="1076179"/>
    <lineage>
        <taxon>unclassified sequences</taxon>
        <taxon>metagenomes</taxon>
        <taxon>ecological metagenomes</taxon>
    </lineage>
</organism>